<keyword evidence="6" id="KW-0479">Metal-binding</keyword>
<dbReference type="Gene3D" id="2.170.190.11">
    <property type="entry name" value="Molybdopterin biosynthesis moea protein, domain 3"/>
    <property type="match status" value="1"/>
</dbReference>
<evidence type="ECO:0000259" key="7">
    <source>
        <dbReference type="SMART" id="SM00852"/>
    </source>
</evidence>
<comment type="pathway">
    <text evidence="2 6">Cofactor biosynthesis; molybdopterin biosynthesis.</text>
</comment>
<name>A0ABN1LCU6_9ALTE</name>
<dbReference type="Pfam" id="PF00994">
    <property type="entry name" value="MoCF_biosynth"/>
    <property type="match status" value="1"/>
</dbReference>
<dbReference type="Pfam" id="PF03454">
    <property type="entry name" value="MoeA_C"/>
    <property type="match status" value="1"/>
</dbReference>
<keyword evidence="6" id="KW-0808">Transferase</keyword>
<proteinExistence type="inferred from homology"/>
<dbReference type="EC" id="2.10.1.1" evidence="6"/>
<keyword evidence="6" id="KW-0460">Magnesium</keyword>
<dbReference type="InterPro" id="IPR038987">
    <property type="entry name" value="MoeA-like"/>
</dbReference>
<evidence type="ECO:0000313" key="9">
    <source>
        <dbReference type="Proteomes" id="UP001500359"/>
    </source>
</evidence>
<dbReference type="Gene3D" id="2.40.340.10">
    <property type="entry name" value="MoeA, C-terminal, domain IV"/>
    <property type="match status" value="1"/>
</dbReference>
<dbReference type="PROSITE" id="PS01079">
    <property type="entry name" value="MOCF_BIOSYNTHESIS_2"/>
    <property type="match status" value="1"/>
</dbReference>
<protein>
    <recommendedName>
        <fullName evidence="6">Molybdopterin molybdenumtransferase</fullName>
        <ecNumber evidence="6">2.10.1.1</ecNumber>
    </recommendedName>
</protein>
<evidence type="ECO:0000256" key="2">
    <source>
        <dbReference type="ARBA" id="ARBA00005046"/>
    </source>
</evidence>
<dbReference type="EMBL" id="BAAAFD010000001">
    <property type="protein sequence ID" value="GAA0852518.1"/>
    <property type="molecule type" value="Genomic_DNA"/>
</dbReference>
<dbReference type="InterPro" id="IPR008284">
    <property type="entry name" value="MoCF_biosynth_CS"/>
</dbReference>
<evidence type="ECO:0000313" key="8">
    <source>
        <dbReference type="EMBL" id="GAA0852518.1"/>
    </source>
</evidence>
<keyword evidence="4 6" id="KW-0501">Molybdenum cofactor biosynthesis</keyword>
<comment type="similarity">
    <text evidence="3 6">Belongs to the MoeA family.</text>
</comment>
<dbReference type="NCBIfam" id="TIGR00177">
    <property type="entry name" value="molyb_syn"/>
    <property type="match status" value="1"/>
</dbReference>
<dbReference type="InterPro" id="IPR005111">
    <property type="entry name" value="MoeA_C_domain_IV"/>
</dbReference>
<evidence type="ECO:0000256" key="3">
    <source>
        <dbReference type="ARBA" id="ARBA00010763"/>
    </source>
</evidence>
<dbReference type="CDD" id="cd00887">
    <property type="entry name" value="MoeA"/>
    <property type="match status" value="1"/>
</dbReference>
<comment type="cofactor">
    <cofactor evidence="6">
        <name>Mg(2+)</name>
        <dbReference type="ChEBI" id="CHEBI:18420"/>
    </cofactor>
</comment>
<organism evidence="8 9">
    <name type="scientific">Aliiglaciecola litoralis</name>
    <dbReference type="NCBI Taxonomy" id="582857"/>
    <lineage>
        <taxon>Bacteria</taxon>
        <taxon>Pseudomonadati</taxon>
        <taxon>Pseudomonadota</taxon>
        <taxon>Gammaproteobacteria</taxon>
        <taxon>Alteromonadales</taxon>
        <taxon>Alteromonadaceae</taxon>
        <taxon>Aliiglaciecola</taxon>
    </lineage>
</organism>
<dbReference type="Proteomes" id="UP001500359">
    <property type="component" value="Unassembled WGS sequence"/>
</dbReference>
<dbReference type="Gene3D" id="3.40.980.10">
    <property type="entry name" value="MoaB/Mog-like domain"/>
    <property type="match status" value="1"/>
</dbReference>
<accession>A0ABN1LCU6</accession>
<dbReference type="SUPFAM" id="SSF63882">
    <property type="entry name" value="MoeA N-terminal region -like"/>
    <property type="match status" value="1"/>
</dbReference>
<keyword evidence="9" id="KW-1185">Reference proteome</keyword>
<evidence type="ECO:0000256" key="6">
    <source>
        <dbReference type="RuleBase" id="RU365090"/>
    </source>
</evidence>
<dbReference type="Pfam" id="PF03453">
    <property type="entry name" value="MoeA_N"/>
    <property type="match status" value="1"/>
</dbReference>
<feature type="domain" description="MoaB/Mog" evidence="7">
    <location>
        <begin position="186"/>
        <end position="323"/>
    </location>
</feature>
<sequence>MAKTPSNNPSLMPLSQAVLAMTTNCDSITETDRVATIDAFGRVLAAPVLSNINVPPFDNSAMDGYAFDAQQMVYQGTSFALCGSALAGRPYTGTVPTGSCVRITTGATLPEGTNTVMMQENVKVTDQRITLNNDVMPGNSVRKAGEDIAIGEQIIAAGKKLTAADLALLASVGVAQVNVVRKIKVAIIATGDELIEPGKALEFGQIYESNRYALHGLLSQHSVEIQHCGIVEDNLEDIQNALLKAAQSADVLLTCGGVSVGDADFVKQVLARIGQIDFWKVAIKPGKPFAFGKIGNAIFCGLPGNPVSSYVTFEQLVVPLLNKLQGIPVNNEISLIAKCSTPVYKRPGRADFQRGVVTQDEQGTLWVTPHAKQGSGVMTSIANANCYLLLEQDQGNLPVGADVRIELF</sequence>
<dbReference type="SUPFAM" id="SSF53218">
    <property type="entry name" value="Molybdenum cofactor biosynthesis proteins"/>
    <property type="match status" value="1"/>
</dbReference>
<dbReference type="InterPro" id="IPR036425">
    <property type="entry name" value="MoaB/Mog-like_dom_sf"/>
</dbReference>
<comment type="caution">
    <text evidence="8">The sequence shown here is derived from an EMBL/GenBank/DDBJ whole genome shotgun (WGS) entry which is preliminary data.</text>
</comment>
<dbReference type="InterPro" id="IPR036688">
    <property type="entry name" value="MoeA_C_domain_IV_sf"/>
</dbReference>
<gene>
    <name evidence="8" type="ORF">GCM10009114_02730</name>
</gene>
<dbReference type="SUPFAM" id="SSF63867">
    <property type="entry name" value="MoeA C-terminal domain-like"/>
    <property type="match status" value="1"/>
</dbReference>
<comment type="function">
    <text evidence="1 6">Catalyzes the insertion of molybdate into adenylated molybdopterin with the concomitant release of AMP.</text>
</comment>
<dbReference type="Gene3D" id="3.90.105.10">
    <property type="entry name" value="Molybdopterin biosynthesis moea protein, domain 2"/>
    <property type="match status" value="1"/>
</dbReference>
<comment type="catalytic activity">
    <reaction evidence="5">
        <text>adenylyl-molybdopterin + molybdate = Mo-molybdopterin + AMP + H(+)</text>
        <dbReference type="Rhea" id="RHEA:35047"/>
        <dbReference type="ChEBI" id="CHEBI:15378"/>
        <dbReference type="ChEBI" id="CHEBI:36264"/>
        <dbReference type="ChEBI" id="CHEBI:62727"/>
        <dbReference type="ChEBI" id="CHEBI:71302"/>
        <dbReference type="ChEBI" id="CHEBI:456215"/>
        <dbReference type="EC" id="2.10.1.1"/>
    </reaction>
</comment>
<evidence type="ECO:0000256" key="4">
    <source>
        <dbReference type="ARBA" id="ARBA00023150"/>
    </source>
</evidence>
<dbReference type="RefSeq" id="WP_343855847.1">
    <property type="nucleotide sequence ID" value="NZ_BAAAFD010000001.1"/>
</dbReference>
<dbReference type="PANTHER" id="PTHR10192">
    <property type="entry name" value="MOLYBDOPTERIN BIOSYNTHESIS PROTEIN"/>
    <property type="match status" value="1"/>
</dbReference>
<dbReference type="SMART" id="SM00852">
    <property type="entry name" value="MoCF_biosynth"/>
    <property type="match status" value="1"/>
</dbReference>
<reference evidence="8 9" key="1">
    <citation type="journal article" date="2019" name="Int. J. Syst. Evol. Microbiol.">
        <title>The Global Catalogue of Microorganisms (GCM) 10K type strain sequencing project: providing services to taxonomists for standard genome sequencing and annotation.</title>
        <authorList>
            <consortium name="The Broad Institute Genomics Platform"/>
            <consortium name="The Broad Institute Genome Sequencing Center for Infectious Disease"/>
            <person name="Wu L."/>
            <person name="Ma J."/>
        </authorList>
    </citation>
    <scope>NUCLEOTIDE SEQUENCE [LARGE SCALE GENOMIC DNA]</scope>
    <source>
        <strain evidence="8 9">JCM 15896</strain>
    </source>
</reference>
<keyword evidence="6" id="KW-0500">Molybdenum</keyword>
<dbReference type="InterPro" id="IPR005110">
    <property type="entry name" value="MoeA_linker/N"/>
</dbReference>
<dbReference type="InterPro" id="IPR001453">
    <property type="entry name" value="MoaB/Mog_dom"/>
</dbReference>
<dbReference type="NCBIfam" id="NF045515">
    <property type="entry name" value="Glp_gephyrin"/>
    <property type="match status" value="1"/>
</dbReference>
<evidence type="ECO:0000256" key="1">
    <source>
        <dbReference type="ARBA" id="ARBA00002901"/>
    </source>
</evidence>
<dbReference type="InterPro" id="IPR036135">
    <property type="entry name" value="MoeA_linker/N_sf"/>
</dbReference>
<evidence type="ECO:0000256" key="5">
    <source>
        <dbReference type="ARBA" id="ARBA00047317"/>
    </source>
</evidence>
<dbReference type="PANTHER" id="PTHR10192:SF5">
    <property type="entry name" value="GEPHYRIN"/>
    <property type="match status" value="1"/>
</dbReference>